<keyword evidence="1" id="KW-0732">Signal</keyword>
<sequence>MRVVHVVIAVAFLLYAPVAAAAQQVVGAGHDDGYIGAARSVRIYTENLPPFNYLTDDGLSGIGAEVVSAMARLVGHSGKFEMMPWKRVLSILNREPYTAAFSMVRIPEREHEFKWVGPITHSETALYQLADSPVKIRSIEDARNVSAIGVNAGSASERALRALGFNNVMPLYAPNTGLKMLLSGRIALWETVDLVVTSQSRQLGIAPSRVVPVVPLGKYDFYLAFSPSTPETVILPWRQALNELHRNGVFDEIQRRYGVKSQILPGPRKTSFSLLN</sequence>
<dbReference type="SUPFAM" id="SSF53850">
    <property type="entry name" value="Periplasmic binding protein-like II"/>
    <property type="match status" value="1"/>
</dbReference>
<proteinExistence type="predicted"/>
<gene>
    <name evidence="3" type="ORF">TH25_14100</name>
</gene>
<feature type="domain" description="Solute-binding protein family 3/N-terminal" evidence="2">
    <location>
        <begin position="40"/>
        <end position="261"/>
    </location>
</feature>
<name>A0A367X7P8_9PROT</name>
<evidence type="ECO:0000313" key="4">
    <source>
        <dbReference type="Proteomes" id="UP000252517"/>
    </source>
</evidence>
<comment type="caution">
    <text evidence="3">The sequence shown here is derived from an EMBL/GenBank/DDBJ whole genome shotgun (WGS) entry which is preliminary data.</text>
</comment>
<dbReference type="Gene3D" id="3.40.190.10">
    <property type="entry name" value="Periplasmic binding protein-like II"/>
    <property type="match status" value="2"/>
</dbReference>
<feature type="signal peptide" evidence="1">
    <location>
        <begin position="1"/>
        <end position="21"/>
    </location>
</feature>
<protein>
    <recommendedName>
        <fullName evidence="2">Solute-binding protein family 3/N-terminal domain-containing protein</fullName>
    </recommendedName>
</protein>
<organism evidence="3 4">
    <name type="scientific">Thalassospira profundimaris</name>
    <dbReference type="NCBI Taxonomy" id="502049"/>
    <lineage>
        <taxon>Bacteria</taxon>
        <taxon>Pseudomonadati</taxon>
        <taxon>Pseudomonadota</taxon>
        <taxon>Alphaproteobacteria</taxon>
        <taxon>Rhodospirillales</taxon>
        <taxon>Thalassospiraceae</taxon>
        <taxon>Thalassospira</taxon>
    </lineage>
</organism>
<feature type="chain" id="PRO_5016910735" description="Solute-binding protein family 3/N-terminal domain-containing protein" evidence="1">
    <location>
        <begin position="22"/>
        <end position="276"/>
    </location>
</feature>
<evidence type="ECO:0000313" key="3">
    <source>
        <dbReference type="EMBL" id="RCK48722.1"/>
    </source>
</evidence>
<dbReference type="AlphaFoldDB" id="A0A367X7P8"/>
<dbReference type="InterPro" id="IPR001638">
    <property type="entry name" value="Solute-binding_3/MltF_N"/>
</dbReference>
<evidence type="ECO:0000256" key="1">
    <source>
        <dbReference type="SAM" id="SignalP"/>
    </source>
</evidence>
<dbReference type="Proteomes" id="UP000252517">
    <property type="component" value="Unassembled WGS sequence"/>
</dbReference>
<evidence type="ECO:0000259" key="2">
    <source>
        <dbReference type="SMART" id="SM00062"/>
    </source>
</evidence>
<accession>A0A367X7P8</accession>
<reference evidence="3 4" key="1">
    <citation type="submission" date="2014-07" db="EMBL/GenBank/DDBJ databases">
        <title>Draft genome sequence of Thalassospira profundimaris S25-3-2.</title>
        <authorList>
            <person name="Lai Q."/>
            <person name="Shao Z."/>
        </authorList>
    </citation>
    <scope>NUCLEOTIDE SEQUENCE [LARGE SCALE GENOMIC DNA]</scope>
    <source>
        <strain evidence="3 4">S25-3-2</strain>
    </source>
</reference>
<dbReference type="Pfam" id="PF00497">
    <property type="entry name" value="SBP_bac_3"/>
    <property type="match status" value="1"/>
</dbReference>
<dbReference type="SMART" id="SM00062">
    <property type="entry name" value="PBPb"/>
    <property type="match status" value="1"/>
</dbReference>
<dbReference type="PANTHER" id="PTHR38834">
    <property type="entry name" value="PERIPLASMIC SUBSTRATE BINDING PROTEIN FAMILY 3"/>
    <property type="match status" value="1"/>
</dbReference>
<dbReference type="PANTHER" id="PTHR38834:SF3">
    <property type="entry name" value="SOLUTE-BINDING PROTEIN FAMILY 3_N-TERMINAL DOMAIN-CONTAINING PROTEIN"/>
    <property type="match status" value="1"/>
</dbReference>
<dbReference type="EMBL" id="JPWH01000010">
    <property type="protein sequence ID" value="RCK48722.1"/>
    <property type="molecule type" value="Genomic_DNA"/>
</dbReference>